<sequence>MDQGEPNRLKMLNPQKTDVGGTEGEESVSPVILELISRVMGEKKSINSDMHINPEGYQGSGAINSFVSPSISSILGYNQKARTFPSLLGRELFFMALDHSQGETLTPI</sequence>
<organism evidence="2 3">
    <name type="scientific">Austropuccinia psidii MF-1</name>
    <dbReference type="NCBI Taxonomy" id="1389203"/>
    <lineage>
        <taxon>Eukaryota</taxon>
        <taxon>Fungi</taxon>
        <taxon>Dikarya</taxon>
        <taxon>Basidiomycota</taxon>
        <taxon>Pucciniomycotina</taxon>
        <taxon>Pucciniomycetes</taxon>
        <taxon>Pucciniales</taxon>
        <taxon>Sphaerophragmiaceae</taxon>
        <taxon>Austropuccinia</taxon>
    </lineage>
</organism>
<name>A0A9Q3GY24_9BASI</name>
<proteinExistence type="predicted"/>
<dbReference type="Proteomes" id="UP000765509">
    <property type="component" value="Unassembled WGS sequence"/>
</dbReference>
<comment type="caution">
    <text evidence="2">The sequence shown here is derived from an EMBL/GenBank/DDBJ whole genome shotgun (WGS) entry which is preliminary data.</text>
</comment>
<evidence type="ECO:0000313" key="3">
    <source>
        <dbReference type="Proteomes" id="UP000765509"/>
    </source>
</evidence>
<evidence type="ECO:0000313" key="2">
    <source>
        <dbReference type="EMBL" id="MBW0484151.1"/>
    </source>
</evidence>
<dbReference type="AlphaFoldDB" id="A0A9Q3GY24"/>
<dbReference type="EMBL" id="AVOT02007559">
    <property type="protein sequence ID" value="MBW0484151.1"/>
    <property type="molecule type" value="Genomic_DNA"/>
</dbReference>
<accession>A0A9Q3GY24</accession>
<keyword evidence="3" id="KW-1185">Reference proteome</keyword>
<gene>
    <name evidence="2" type="ORF">O181_023866</name>
</gene>
<feature type="region of interest" description="Disordered" evidence="1">
    <location>
        <begin position="1"/>
        <end position="26"/>
    </location>
</feature>
<reference evidence="2" key="1">
    <citation type="submission" date="2021-03" db="EMBL/GenBank/DDBJ databases">
        <title>Draft genome sequence of rust myrtle Austropuccinia psidii MF-1, a brazilian biotype.</title>
        <authorList>
            <person name="Quecine M.C."/>
            <person name="Pachon D.M.R."/>
            <person name="Bonatelli M.L."/>
            <person name="Correr F.H."/>
            <person name="Franceschini L.M."/>
            <person name="Leite T.F."/>
            <person name="Margarido G.R.A."/>
            <person name="Almeida C.A."/>
            <person name="Ferrarezi J.A."/>
            <person name="Labate C.A."/>
        </authorList>
    </citation>
    <scope>NUCLEOTIDE SEQUENCE</scope>
    <source>
        <strain evidence="2">MF-1</strain>
    </source>
</reference>
<protein>
    <submittedName>
        <fullName evidence="2">Uncharacterized protein</fullName>
    </submittedName>
</protein>
<evidence type="ECO:0000256" key="1">
    <source>
        <dbReference type="SAM" id="MobiDB-lite"/>
    </source>
</evidence>